<dbReference type="EMBL" id="JPGG01000018">
    <property type="protein sequence ID" value="KGC10365.1"/>
    <property type="molecule type" value="Genomic_DNA"/>
</dbReference>
<dbReference type="RefSeq" id="WP_155296501.1">
    <property type="nucleotide sequence ID" value="NZ_CADEVY010000006.1"/>
</dbReference>
<proteinExistence type="predicted"/>
<sequence length="57" mass="6435">MVTHHFAQGIPSLHMAGVVIDDFGTEIHLLPLDAPRWLLNWPTIFAALDFLDSEEVH</sequence>
<dbReference type="KEGG" id="bgo:BM43_3033"/>
<name>A0AAW3ENS0_BURGA</name>
<dbReference type="AlphaFoldDB" id="A0AAW3ENS0"/>
<organism evidence="1 3">
    <name type="scientific">Burkholderia gladioli</name>
    <name type="common">Pseudomonas marginata</name>
    <name type="synonym">Phytomonas marginata</name>
    <dbReference type="NCBI Taxonomy" id="28095"/>
    <lineage>
        <taxon>Bacteria</taxon>
        <taxon>Pseudomonadati</taxon>
        <taxon>Pseudomonadota</taxon>
        <taxon>Betaproteobacteria</taxon>
        <taxon>Burkholderiales</taxon>
        <taxon>Burkholderiaceae</taxon>
        <taxon>Burkholderia</taxon>
    </lineage>
</organism>
<comment type="caution">
    <text evidence="1">The sequence shown here is derived from an EMBL/GenBank/DDBJ whole genome shotgun (WGS) entry which is preliminary data.</text>
</comment>
<accession>A0AAW3ENS0</accession>
<dbReference type="Proteomes" id="UP000029590">
    <property type="component" value="Unassembled WGS sequence"/>
</dbReference>
<gene>
    <name evidence="1" type="ORF">DM48_5811</name>
    <name evidence="2" type="ORF">DM48_5863</name>
</gene>
<protein>
    <submittedName>
        <fullName evidence="1">Uncharacterized protein</fullName>
    </submittedName>
</protein>
<dbReference type="EMBL" id="JPGG01000018">
    <property type="protein sequence ID" value="KGC09326.1"/>
    <property type="molecule type" value="Genomic_DNA"/>
</dbReference>
<evidence type="ECO:0000313" key="3">
    <source>
        <dbReference type="Proteomes" id="UP000029590"/>
    </source>
</evidence>
<evidence type="ECO:0000313" key="1">
    <source>
        <dbReference type="EMBL" id="KGC09326.1"/>
    </source>
</evidence>
<evidence type="ECO:0000313" key="2">
    <source>
        <dbReference type="EMBL" id="KGC10365.1"/>
    </source>
</evidence>
<reference evidence="1 3" key="1">
    <citation type="submission" date="2014-04" db="EMBL/GenBank/DDBJ databases">
        <authorList>
            <person name="Bishop-Lilly K.A."/>
            <person name="Broomall S.M."/>
            <person name="Chain P.S."/>
            <person name="Chertkov O."/>
            <person name="Coyne S.R."/>
            <person name="Daligault H.E."/>
            <person name="Davenport K.W."/>
            <person name="Erkkila T."/>
            <person name="Frey K.G."/>
            <person name="Gibbons H.S."/>
            <person name="Gu W."/>
            <person name="Jaissle J."/>
            <person name="Johnson S.L."/>
            <person name="Koroleva G.I."/>
            <person name="Ladner J.T."/>
            <person name="Lo C.-C."/>
            <person name="Minogue T.D."/>
            <person name="Munk C."/>
            <person name="Palacios G.F."/>
            <person name="Redden C.L."/>
            <person name="Rosenzweig C.N."/>
            <person name="Scholz M.B."/>
            <person name="Teshima H."/>
            <person name="Xu Y."/>
        </authorList>
    </citation>
    <scope>NUCLEOTIDE SEQUENCE [LARGE SCALE GENOMIC DNA]</scope>
    <source>
        <strain evidence="1">Gladioli</strain>
        <strain evidence="3">gladioli</strain>
    </source>
</reference>